<reference evidence="2 3" key="1">
    <citation type="journal article" date="2010" name="Genome Biol.">
        <title>A first genome assembly of the barley fungal pathogen Pyrenophora teres f. teres.</title>
        <authorList>
            <person name="Ellwood S.R."/>
            <person name="Liu Z."/>
            <person name="Syme R.A."/>
            <person name="Lai Z."/>
            <person name="Hane J.K."/>
            <person name="Keiper F."/>
            <person name="Moffat C.S."/>
            <person name="Oliver R.P."/>
            <person name="Friesen T.L."/>
        </authorList>
    </citation>
    <scope>NUCLEOTIDE SEQUENCE [LARGE SCALE GENOMIC DNA]</scope>
    <source>
        <strain evidence="2 3">0-1</strain>
    </source>
</reference>
<dbReference type="AlphaFoldDB" id="E3S7Q5"/>
<protein>
    <submittedName>
        <fullName evidence="2">Uncharacterized protein</fullName>
    </submittedName>
</protein>
<dbReference type="EMBL" id="GL537583">
    <property type="protein sequence ID" value="EFQ85994.1"/>
    <property type="molecule type" value="Genomic_DNA"/>
</dbReference>
<accession>E3S7Q5</accession>
<dbReference type="Proteomes" id="UP000001067">
    <property type="component" value="Unassembled WGS sequence"/>
</dbReference>
<name>E3S7Q5_PYRTT</name>
<sequence length="59" mass="6883">MEEEIEKEIEEIEKEIEEEIEEEIEKGGSSNEEEAEILERDGRRSSPTLSSCVGSWRNR</sequence>
<keyword evidence="3" id="KW-1185">Reference proteome</keyword>
<gene>
    <name evidence="2" type="ORF">PTT_18874</name>
</gene>
<proteinExistence type="predicted"/>
<feature type="region of interest" description="Disordered" evidence="1">
    <location>
        <begin position="21"/>
        <end position="59"/>
    </location>
</feature>
<organism evidence="3">
    <name type="scientific">Pyrenophora teres f. teres (strain 0-1)</name>
    <name type="common">Barley net blotch fungus</name>
    <name type="synonym">Drechslera teres f. teres</name>
    <dbReference type="NCBI Taxonomy" id="861557"/>
    <lineage>
        <taxon>Eukaryota</taxon>
        <taxon>Fungi</taxon>
        <taxon>Dikarya</taxon>
        <taxon>Ascomycota</taxon>
        <taxon>Pezizomycotina</taxon>
        <taxon>Dothideomycetes</taxon>
        <taxon>Pleosporomycetidae</taxon>
        <taxon>Pleosporales</taxon>
        <taxon>Pleosporineae</taxon>
        <taxon>Pleosporaceae</taxon>
        <taxon>Pyrenophora</taxon>
    </lineage>
</organism>
<evidence type="ECO:0000256" key="1">
    <source>
        <dbReference type="SAM" id="MobiDB-lite"/>
    </source>
</evidence>
<evidence type="ECO:0000313" key="3">
    <source>
        <dbReference type="Proteomes" id="UP000001067"/>
    </source>
</evidence>
<dbReference type="KEGG" id="pte:PTT_18874"/>
<dbReference type="HOGENOM" id="CLU_2961935_0_0_1"/>
<evidence type="ECO:0000313" key="2">
    <source>
        <dbReference type="EMBL" id="EFQ85994.1"/>
    </source>
</evidence>